<dbReference type="AlphaFoldDB" id="A0AAD5YV35"/>
<dbReference type="Proteomes" id="UP001213000">
    <property type="component" value="Unassembled WGS sequence"/>
</dbReference>
<evidence type="ECO:0000313" key="3">
    <source>
        <dbReference type="Proteomes" id="UP001213000"/>
    </source>
</evidence>
<accession>A0AAD5YV35</accession>
<feature type="region of interest" description="Disordered" evidence="1">
    <location>
        <begin position="72"/>
        <end position="176"/>
    </location>
</feature>
<dbReference type="EMBL" id="JANIEX010000092">
    <property type="protein sequence ID" value="KAJ3573757.1"/>
    <property type="molecule type" value="Genomic_DNA"/>
</dbReference>
<evidence type="ECO:0000256" key="1">
    <source>
        <dbReference type="SAM" id="MobiDB-lite"/>
    </source>
</evidence>
<proteinExistence type="predicted"/>
<feature type="region of interest" description="Disordered" evidence="1">
    <location>
        <begin position="696"/>
        <end position="720"/>
    </location>
</feature>
<dbReference type="InterPro" id="IPR046521">
    <property type="entry name" value="DUF6698"/>
</dbReference>
<feature type="compositionally biased region" description="Basic residues" evidence="1">
    <location>
        <begin position="93"/>
        <end position="104"/>
    </location>
</feature>
<reference evidence="2" key="1">
    <citation type="submission" date="2022-07" db="EMBL/GenBank/DDBJ databases">
        <title>Genome Sequence of Leucocoprinus birnbaumii.</title>
        <authorList>
            <person name="Buettner E."/>
        </authorList>
    </citation>
    <scope>NUCLEOTIDE SEQUENCE</scope>
    <source>
        <strain evidence="2">VT141</strain>
    </source>
</reference>
<name>A0AAD5YV35_9AGAR</name>
<feature type="region of interest" description="Disordered" evidence="1">
    <location>
        <begin position="315"/>
        <end position="352"/>
    </location>
</feature>
<organism evidence="2 3">
    <name type="scientific">Leucocoprinus birnbaumii</name>
    <dbReference type="NCBI Taxonomy" id="56174"/>
    <lineage>
        <taxon>Eukaryota</taxon>
        <taxon>Fungi</taxon>
        <taxon>Dikarya</taxon>
        <taxon>Basidiomycota</taxon>
        <taxon>Agaricomycotina</taxon>
        <taxon>Agaricomycetes</taxon>
        <taxon>Agaricomycetidae</taxon>
        <taxon>Agaricales</taxon>
        <taxon>Agaricineae</taxon>
        <taxon>Agaricaceae</taxon>
        <taxon>Leucocoprinus</taxon>
    </lineage>
</organism>
<feature type="compositionally biased region" description="Low complexity" evidence="1">
    <location>
        <begin position="110"/>
        <end position="125"/>
    </location>
</feature>
<gene>
    <name evidence="2" type="ORF">NP233_g2221</name>
</gene>
<sequence length="720" mass="80688">MQCNLGMLNVHVILLPSSWLPNSRQSSSSPLNDVFKYWRNSNTMRYAPWALGYDGEIFSRHLSHRRAPEIIAAGGTLPSSSTRGPSISPDRRARFRKHLKRRRVPNTTASGSKPSSSSHGSSISSNHRAQQSESHQRIKPNACSFPPLPRPKMKQWQLTRNGPAGSSLSTNGPSPLTSPIMESSDGGLTPPLFCDKEFTLPEDVKAKLEAEGTPPPILSKEEQAQIIEQFSGTPLTVTEMASSPPALSPSLSELEGMRGMVPTALRRCHTVFDLNDGDELVAATEADYKASRRWYRDNHDMLFGSKSKSALETLVTGPSTPLHHHKGKKRAISEERSPPEPATSHGLGDENAALRRQLRDTQEELREATQETPKRPFTTRTLGRAIRRLVSCFESISSLTAEADRRVVAAAEGIVDPPPITDEDIELATARNRTFIGYRLLIEVAPQIPDLMKKPNSNELKSYIKRLQAGANSGRTDDNSRLKWEVANWINNAYKLGPAERLSADNRDNRGFQHNICGELLAPIDVDWNDPMVREGIRNGTSEVNPNDSYFLRCLYHNGQGDHNNVEEGFLRSHWLLLTFHAIFLSPSVDEDQYRDEELDGPPRKKRKISAKARSNVSTILNMNGKITGRIIAYVAVLFVFNLHDISTWRECHNGFSFDEFYNFIVDFFEDTPDAQSKARVRSLLNWWNRKIFPHKATAPSNPRQSRKRLATQRAAAARP</sequence>
<evidence type="ECO:0000313" key="2">
    <source>
        <dbReference type="EMBL" id="KAJ3573757.1"/>
    </source>
</evidence>
<comment type="caution">
    <text evidence="2">The sequence shown here is derived from an EMBL/GenBank/DDBJ whole genome shotgun (WGS) entry which is preliminary data.</text>
</comment>
<protein>
    <submittedName>
        <fullName evidence="2">Uncharacterized protein</fullName>
    </submittedName>
</protein>
<keyword evidence="3" id="KW-1185">Reference proteome</keyword>
<dbReference type="Pfam" id="PF20414">
    <property type="entry name" value="DUF6698"/>
    <property type="match status" value="1"/>
</dbReference>
<feature type="compositionally biased region" description="Polar residues" evidence="1">
    <location>
        <begin position="156"/>
        <end position="176"/>
    </location>
</feature>